<evidence type="ECO:0000256" key="8">
    <source>
        <dbReference type="ARBA" id="ARBA00023242"/>
    </source>
</evidence>
<evidence type="ECO:0000313" key="12">
    <source>
        <dbReference type="EMBL" id="KAE8687464.1"/>
    </source>
</evidence>
<dbReference type="Pfam" id="PF13832">
    <property type="entry name" value="zf-HC5HC2H_2"/>
    <property type="match status" value="1"/>
</dbReference>
<evidence type="ECO:0000256" key="4">
    <source>
        <dbReference type="ARBA" id="ARBA00022833"/>
    </source>
</evidence>
<comment type="caution">
    <text evidence="12">The sequence shown here is derived from an EMBL/GenBank/DDBJ whole genome shotgun (WGS) entry which is preliminary data.</text>
</comment>
<evidence type="ECO:0000313" key="13">
    <source>
        <dbReference type="Proteomes" id="UP000436088"/>
    </source>
</evidence>
<dbReference type="PROSITE" id="PS51805">
    <property type="entry name" value="EPHD"/>
    <property type="match status" value="1"/>
</dbReference>
<evidence type="ECO:0000259" key="11">
    <source>
        <dbReference type="PROSITE" id="PS51805"/>
    </source>
</evidence>
<evidence type="ECO:0000256" key="6">
    <source>
        <dbReference type="ARBA" id="ARBA00023015"/>
    </source>
</evidence>
<protein>
    <submittedName>
        <fullName evidence="12">Uncharacterized protein</fullName>
    </submittedName>
</protein>
<dbReference type="InterPro" id="IPR034732">
    <property type="entry name" value="EPHD"/>
</dbReference>
<proteinExistence type="predicted"/>
<dbReference type="InterPro" id="IPR013083">
    <property type="entry name" value="Znf_RING/FYVE/PHD"/>
</dbReference>
<dbReference type="Pfam" id="PF13831">
    <property type="entry name" value="PHD_2"/>
    <property type="match status" value="1"/>
</dbReference>
<dbReference type="SUPFAM" id="SSF57903">
    <property type="entry name" value="FYVE/PHD zinc finger"/>
    <property type="match status" value="1"/>
</dbReference>
<dbReference type="InterPro" id="IPR032308">
    <property type="entry name" value="TDBD"/>
</dbReference>
<dbReference type="Pfam" id="PF16135">
    <property type="entry name" value="TDBD"/>
    <property type="match status" value="1"/>
</dbReference>
<evidence type="ECO:0000256" key="9">
    <source>
        <dbReference type="PROSITE-ProRule" id="PRU00146"/>
    </source>
</evidence>
<dbReference type="Gene3D" id="3.30.40.10">
    <property type="entry name" value="Zinc/RING finger domain, C3HC4 (zinc finger)"/>
    <property type="match status" value="2"/>
</dbReference>
<keyword evidence="7" id="KW-0804">Transcription</keyword>
<dbReference type="CDD" id="cd15571">
    <property type="entry name" value="ePHD"/>
    <property type="match status" value="1"/>
</dbReference>
<dbReference type="PANTHER" id="PTHR45838">
    <property type="entry name" value="HISTONE-LYSINE-N-METHYLTRANSFERASE 2 KMT2 FAMILY MEMBER"/>
    <property type="match status" value="1"/>
</dbReference>
<keyword evidence="4" id="KW-0862">Zinc</keyword>
<keyword evidence="6" id="KW-0805">Transcription regulation</keyword>
<dbReference type="Proteomes" id="UP000436088">
    <property type="component" value="Unassembled WGS sequence"/>
</dbReference>
<dbReference type="Gene3D" id="2.170.270.10">
    <property type="entry name" value="SET domain"/>
    <property type="match status" value="1"/>
</dbReference>
<evidence type="ECO:0000256" key="2">
    <source>
        <dbReference type="ARBA" id="ARBA00022723"/>
    </source>
</evidence>
<dbReference type="PROSITE" id="PS01359">
    <property type="entry name" value="ZF_PHD_1"/>
    <property type="match status" value="1"/>
</dbReference>
<evidence type="ECO:0000259" key="10">
    <source>
        <dbReference type="PROSITE" id="PS50016"/>
    </source>
</evidence>
<evidence type="ECO:0000256" key="5">
    <source>
        <dbReference type="ARBA" id="ARBA00022853"/>
    </source>
</evidence>
<keyword evidence="13" id="KW-1185">Reference proteome</keyword>
<organism evidence="12 13">
    <name type="scientific">Hibiscus syriacus</name>
    <name type="common">Rose of Sharon</name>
    <dbReference type="NCBI Taxonomy" id="106335"/>
    <lineage>
        <taxon>Eukaryota</taxon>
        <taxon>Viridiplantae</taxon>
        <taxon>Streptophyta</taxon>
        <taxon>Embryophyta</taxon>
        <taxon>Tracheophyta</taxon>
        <taxon>Spermatophyta</taxon>
        <taxon>Magnoliopsida</taxon>
        <taxon>eudicotyledons</taxon>
        <taxon>Gunneridae</taxon>
        <taxon>Pentapetalae</taxon>
        <taxon>rosids</taxon>
        <taxon>malvids</taxon>
        <taxon>Malvales</taxon>
        <taxon>Malvaceae</taxon>
        <taxon>Malvoideae</taxon>
        <taxon>Hibiscus</taxon>
    </lineage>
</organism>
<feature type="domain" description="PHD-type" evidence="11">
    <location>
        <begin position="1467"/>
        <end position="1585"/>
    </location>
</feature>
<dbReference type="InterPro" id="IPR001965">
    <property type="entry name" value="Znf_PHD"/>
</dbReference>
<dbReference type="GO" id="GO:0045893">
    <property type="term" value="P:positive regulation of DNA-templated transcription"/>
    <property type="evidence" value="ECO:0007669"/>
    <property type="project" value="TreeGrafter"/>
</dbReference>
<dbReference type="InterPro" id="IPR019787">
    <property type="entry name" value="Znf_PHD-finger"/>
</dbReference>
<dbReference type="SUPFAM" id="SSF82199">
    <property type="entry name" value="SET domain"/>
    <property type="match status" value="1"/>
</dbReference>
<dbReference type="SMART" id="SM00249">
    <property type="entry name" value="PHD"/>
    <property type="match status" value="2"/>
</dbReference>
<comment type="subcellular location">
    <subcellularLocation>
        <location evidence="1">Nucleus</location>
    </subcellularLocation>
</comment>
<keyword evidence="5" id="KW-0156">Chromatin regulator</keyword>
<keyword evidence="2" id="KW-0479">Metal-binding</keyword>
<dbReference type="InterPro" id="IPR019786">
    <property type="entry name" value="Zinc_finger_PHD-type_CS"/>
</dbReference>
<dbReference type="GO" id="GO:0008270">
    <property type="term" value="F:zinc ion binding"/>
    <property type="evidence" value="ECO:0007669"/>
    <property type="project" value="UniProtKB-KW"/>
</dbReference>
<keyword evidence="3 9" id="KW-0863">Zinc-finger</keyword>
<dbReference type="GO" id="GO:0042800">
    <property type="term" value="F:histone H3K4 methyltransferase activity"/>
    <property type="evidence" value="ECO:0007669"/>
    <property type="project" value="TreeGrafter"/>
</dbReference>
<dbReference type="FunFam" id="3.30.40.10:FF:000484">
    <property type="entry name" value="Histone-lysine N-methyltransferase ATX4"/>
    <property type="match status" value="1"/>
</dbReference>
<gene>
    <name evidence="12" type="ORF">F3Y22_tig00111014pilonHSYRG00009</name>
</gene>
<name>A0A6A2Z653_HIBSY</name>
<dbReference type="PANTHER" id="PTHR45838:SF4">
    <property type="entry name" value="HISTONE-LYSINE N-METHYLTRANSFERASE TRITHORAX"/>
    <property type="match status" value="1"/>
</dbReference>
<keyword evidence="8" id="KW-0539">Nucleus</keyword>
<dbReference type="GO" id="GO:0035097">
    <property type="term" value="C:histone methyltransferase complex"/>
    <property type="evidence" value="ECO:0007669"/>
    <property type="project" value="TreeGrafter"/>
</dbReference>
<evidence type="ECO:0000256" key="7">
    <source>
        <dbReference type="ARBA" id="ARBA00023163"/>
    </source>
</evidence>
<dbReference type="InterPro" id="IPR046341">
    <property type="entry name" value="SET_dom_sf"/>
</dbReference>
<dbReference type="InterPro" id="IPR011011">
    <property type="entry name" value="Znf_FYVE_PHD"/>
</dbReference>
<feature type="domain" description="PHD-type" evidence="10">
    <location>
        <begin position="1326"/>
        <end position="1376"/>
    </location>
</feature>
<evidence type="ECO:0000256" key="1">
    <source>
        <dbReference type="ARBA" id="ARBA00004123"/>
    </source>
</evidence>
<sequence>MDNLGGSNSIPHAVIDAFYGFIGIAGASRSGPVVIFFMFYALSLRRAVVVQQFLSDERSRYYALRIQVCWGGDMLHGRLHNVENCQAKKYSMPLEMPMSMILQVKFHEPMGCYCQKIGAIKPQKMRQITSDLTKVVNHQMPPGTEKVMDFASLKGDWYGTGTAKVGNPHNKNVQISTKICEESNSSISDQPSTILSGCPRVFCLGTGGYLLLSNTGLLGIVCSCHFFHTSVAKFCEHSGLCDMNPGDAVRMESGETIARWRKLSFEKFGIRVPEDQSGWDWPEGLLPTTGLVKPSAAMPNLSNTSHVANLVGFLKDCQELSNVNFGGRDSDNGCQSMSAWIDSILKTGNSSLTHSSLQNLRTLGRNYDASASKITDDVISDRDAASSNVELKLGQPYQPSQPIGNSVLPVIAPKHFDTFINPPKSCYSEKMVGSAMFCGEEESRKYLHQDADSSNHTTRRQRSLLDFGNHAFAASSLVDATKPESRGDVTKSFVVPLLPVLPLEGSACSKGRQLNMPELGFCRLTEKGKGAGLGCVPVGFSDAIDPAFRVHKEVESSRNVTGVVPGFSAVLDMSSCQSSNNPYGRFDERSCLNLPGNSSFDGNNAHTDKTFLTMSSYLGSQHISQSSAVSTSTPSKREGPCLLDDGLRQLALRQISELSKQHAISSVGMSELGRLDRISNPNVLHSLLGLPNSREGKHGSIIPCRQDAFEVASLSFPSAVEKSISMTGKFIRGENITHSSGHAKCCQRVPCIYTWGDCICSAHAKCRFEGSHVASKEQADPGGKVNGQLPKRVVCHASQWRDVPRKPKEFCKVTHINSSADAIGCAKDQLGAASGMHGIVSAVIRPDSAKGQGMSNVSSECSGPAVTQASTEVNNMESSTIEAGDNGYRHGLVVDQDLVRNNKSSKIPKSSRSLLDELKLINSLTWRKGLNQSYMSHTSGERINHLKKSRRSLKGSKRKRAVKFRMLDKYFPPKVSFQHCLKDNGSCDMPSCSKDQRALIPSSLDSHGSVHLIQPGELDSAKIVSRKRDLCDVYNDQDGEDYQVEPKGDYRVGNILEASDRKKLKRVLAYDSFDNLGSPKPFKTVEKTSKSYSVHCIKVFSSLEVTACDEKARPIVCGEYGEICSCKSATDELKPAKIVPLSRVIKKMEQSNLRNSCNPKSTLRKSKKRSAGSTAYLDLSSDLKKEDENRAPHASFFHEVGSCLVEGGNKTYLGGINQSHNKLFIMEKGNAERSEKRCISDSITYNLSNARCKEIRKRSLYELTRKGEDSGSDSYHPMEISKSMPKMKVRKDLKEIGDVECHGHISRNNAEKAIEDLRCSSSVDSDVFCCVCGSSNKDEFNCLLECSQCSIRVHQACYGVSKVPKGYWYCRPCRTSSKDVVCVLCGYGGGAMTRALQSHAFVKGLLKAWKTEAECQPKGRSSAETMVDDQSLVVGNELCNLQCKDLGLSRTALWEKDVQNGLNVIENSSCSVSKLNVYNSVTSGILDPSVKQWVHMVCGLWTPGTRCPNVNTMSAFDVSGVSRARENVVCSICNQSGGSCILCRVVDCSVQFHPWCAHQKGLLQSEVEGLDNENVGFYGRCMLHALNPTCESGSDPTDAELSLSKTGESTCARTEGFKGRKQDGFLHNTHDRSRKSGCIVCQEQLNAWIHINGQKPYMQGLTELPKTDIEHDCRKEYARYKEAKGWKHLVVYKSGIHALGLYTSRFISRGEMVVEYVGEIVGQHIADKENLNTSLAEKFSTKALATSSG</sequence>
<evidence type="ECO:0000256" key="3">
    <source>
        <dbReference type="ARBA" id="ARBA00022771"/>
    </source>
</evidence>
<dbReference type="EMBL" id="VEPZ02001203">
    <property type="protein sequence ID" value="KAE8687464.1"/>
    <property type="molecule type" value="Genomic_DNA"/>
</dbReference>
<reference evidence="12" key="1">
    <citation type="submission" date="2019-09" db="EMBL/GenBank/DDBJ databases">
        <title>Draft genome information of white flower Hibiscus syriacus.</title>
        <authorList>
            <person name="Kim Y.-M."/>
        </authorList>
    </citation>
    <scope>NUCLEOTIDE SEQUENCE [LARGE SCALE GENOMIC DNA]</scope>
    <source>
        <strain evidence="12">YM2019G1</strain>
    </source>
</reference>
<accession>A0A6A2Z653</accession>
<dbReference type="PROSITE" id="PS50016">
    <property type="entry name" value="ZF_PHD_2"/>
    <property type="match status" value="1"/>
</dbReference>